<accession>A0A372FS96</accession>
<sequence>MAVPVDEGGGYLAAGALAAYWAGVSVSATLVTVLGGLAGAVLFAASRSVLTAGVMIALALVLAAAVTGVGVVVGDFSIAEAAALR</sequence>
<protein>
    <submittedName>
        <fullName evidence="2">Uncharacterized protein</fullName>
    </submittedName>
</protein>
<evidence type="ECO:0000313" key="3">
    <source>
        <dbReference type="Proteomes" id="UP000262621"/>
    </source>
</evidence>
<feature type="transmembrane region" description="Helical" evidence="1">
    <location>
        <begin position="56"/>
        <end position="79"/>
    </location>
</feature>
<organism evidence="2 3">
    <name type="scientific">Micromonospora craniellae</name>
    <dbReference type="NCBI Taxonomy" id="2294034"/>
    <lineage>
        <taxon>Bacteria</taxon>
        <taxon>Bacillati</taxon>
        <taxon>Actinomycetota</taxon>
        <taxon>Actinomycetes</taxon>
        <taxon>Micromonosporales</taxon>
        <taxon>Micromonosporaceae</taxon>
        <taxon>Micromonospora</taxon>
    </lineage>
</organism>
<keyword evidence="1" id="KW-0472">Membrane</keyword>
<dbReference type="InterPro" id="IPR005240">
    <property type="entry name" value="DUF389"/>
</dbReference>
<feature type="transmembrane region" description="Helical" evidence="1">
    <location>
        <begin position="20"/>
        <end position="44"/>
    </location>
</feature>
<dbReference type="Proteomes" id="UP000262621">
    <property type="component" value="Unassembled WGS sequence"/>
</dbReference>
<dbReference type="AlphaFoldDB" id="A0A372FS96"/>
<evidence type="ECO:0000313" key="2">
    <source>
        <dbReference type="EMBL" id="RFS43456.1"/>
    </source>
</evidence>
<gene>
    <name evidence="2" type="ORF">D0Q02_27630</name>
</gene>
<dbReference type="RefSeq" id="WP_117230900.1">
    <property type="nucleotide sequence ID" value="NZ_CP061725.1"/>
</dbReference>
<dbReference type="EMBL" id="QVFU01000059">
    <property type="protein sequence ID" value="RFS43456.1"/>
    <property type="molecule type" value="Genomic_DNA"/>
</dbReference>
<reference evidence="2 3" key="1">
    <citation type="submission" date="2018-08" db="EMBL/GenBank/DDBJ databases">
        <title>Verrucosispora craniellae sp. nov., isolated from a marine sponge in the South China Sea.</title>
        <authorList>
            <person name="Li L."/>
            <person name="Lin H.W."/>
        </authorList>
    </citation>
    <scope>NUCLEOTIDE SEQUENCE [LARGE SCALE GENOMIC DNA]</scope>
    <source>
        <strain evidence="2 3">LHW63014</strain>
    </source>
</reference>
<proteinExistence type="predicted"/>
<dbReference type="Pfam" id="PF04087">
    <property type="entry name" value="DUF389"/>
    <property type="match status" value="1"/>
</dbReference>
<keyword evidence="1" id="KW-1133">Transmembrane helix</keyword>
<keyword evidence="3" id="KW-1185">Reference proteome</keyword>
<evidence type="ECO:0000256" key="1">
    <source>
        <dbReference type="SAM" id="Phobius"/>
    </source>
</evidence>
<name>A0A372FS96_9ACTN</name>
<comment type="caution">
    <text evidence="2">The sequence shown here is derived from an EMBL/GenBank/DDBJ whole genome shotgun (WGS) entry which is preliminary data.</text>
</comment>
<keyword evidence="1" id="KW-0812">Transmembrane</keyword>